<reference evidence="1 2" key="1">
    <citation type="journal article" date="2019" name="Sci. Rep.">
        <title>Orb-weaving spider Araneus ventricosus genome elucidates the spidroin gene catalogue.</title>
        <authorList>
            <person name="Kono N."/>
            <person name="Nakamura H."/>
            <person name="Ohtoshi R."/>
            <person name="Moran D.A.P."/>
            <person name="Shinohara A."/>
            <person name="Yoshida Y."/>
            <person name="Fujiwara M."/>
            <person name="Mori M."/>
            <person name="Tomita M."/>
            <person name="Arakawa K."/>
        </authorList>
    </citation>
    <scope>NUCLEOTIDE SEQUENCE [LARGE SCALE GENOMIC DNA]</scope>
</reference>
<evidence type="ECO:0000313" key="1">
    <source>
        <dbReference type="EMBL" id="GBM95342.1"/>
    </source>
</evidence>
<dbReference type="Proteomes" id="UP000499080">
    <property type="component" value="Unassembled WGS sequence"/>
</dbReference>
<sequence length="117" mass="13176">MRNQIFRNPHSPKAISREVNVTRGISGRLGLERTEGRSNRDESGFRRKSFFGLGHNLIGSSLPGKRLGPPLSIRYVALFPYGKDRGEYLISSLRDHWLKSSLGCNFHVSVPPPLEQC</sequence>
<organism evidence="1 2">
    <name type="scientific">Araneus ventricosus</name>
    <name type="common">Orbweaver spider</name>
    <name type="synonym">Epeira ventricosa</name>
    <dbReference type="NCBI Taxonomy" id="182803"/>
    <lineage>
        <taxon>Eukaryota</taxon>
        <taxon>Metazoa</taxon>
        <taxon>Ecdysozoa</taxon>
        <taxon>Arthropoda</taxon>
        <taxon>Chelicerata</taxon>
        <taxon>Arachnida</taxon>
        <taxon>Araneae</taxon>
        <taxon>Araneomorphae</taxon>
        <taxon>Entelegynae</taxon>
        <taxon>Araneoidea</taxon>
        <taxon>Araneidae</taxon>
        <taxon>Araneus</taxon>
    </lineage>
</organism>
<dbReference type="AlphaFoldDB" id="A0A4Y2K1R0"/>
<accession>A0A4Y2K1R0</accession>
<comment type="caution">
    <text evidence="1">The sequence shown here is derived from an EMBL/GenBank/DDBJ whole genome shotgun (WGS) entry which is preliminary data.</text>
</comment>
<evidence type="ECO:0000313" key="2">
    <source>
        <dbReference type="Proteomes" id="UP000499080"/>
    </source>
</evidence>
<proteinExistence type="predicted"/>
<protein>
    <submittedName>
        <fullName evidence="1">Uncharacterized protein</fullName>
    </submittedName>
</protein>
<dbReference type="EMBL" id="BGPR01004049">
    <property type="protein sequence ID" value="GBM95342.1"/>
    <property type="molecule type" value="Genomic_DNA"/>
</dbReference>
<keyword evidence="2" id="KW-1185">Reference proteome</keyword>
<name>A0A4Y2K1R0_ARAVE</name>
<gene>
    <name evidence="1" type="ORF">AVEN_115468_1</name>
</gene>